<feature type="compositionally biased region" description="Basic and acidic residues" evidence="1">
    <location>
        <begin position="77"/>
        <end position="88"/>
    </location>
</feature>
<evidence type="ECO:0000256" key="2">
    <source>
        <dbReference type="SAM" id="Phobius"/>
    </source>
</evidence>
<keyword evidence="6" id="KW-1185">Reference proteome</keyword>
<comment type="caution">
    <text evidence="4">The sequence shown here is derived from an EMBL/GenBank/DDBJ whole genome shotgun (WGS) entry which is preliminary data.</text>
</comment>
<dbReference type="Proteomes" id="UP000539146">
    <property type="component" value="Unassembled WGS sequence"/>
</dbReference>
<evidence type="ECO:0000313" key="6">
    <source>
        <dbReference type="Proteomes" id="UP001652264"/>
    </source>
</evidence>
<proteinExistence type="predicted"/>
<evidence type="ECO:0000256" key="1">
    <source>
        <dbReference type="SAM" id="MobiDB-lite"/>
    </source>
</evidence>
<protein>
    <submittedName>
        <fullName evidence="4">Uncharacterized protein</fullName>
    </submittedName>
</protein>
<dbReference type="AlphaFoldDB" id="A0A850DRY2"/>
<reference evidence="3 6" key="2">
    <citation type="submission" date="2022-08" db="EMBL/GenBank/DDBJ databases">
        <title>Taxonomy of Curtobacterium flaccumfaciens.</title>
        <authorList>
            <person name="Osdaghi E."/>
            <person name="Taghavi S.M."/>
            <person name="Hamidizade M."/>
            <person name="Abachi H."/>
            <person name="Fazliarab A."/>
            <person name="Baeyen S."/>
            <person name="Portier P."/>
            <person name="Van Vaerenbergh J."/>
            <person name="Jacques M.-A."/>
        </authorList>
    </citation>
    <scope>NUCLEOTIDE SEQUENCE [LARGE SCALE GENOMIC DNA]</scope>
    <source>
        <strain evidence="3 6">LMG8786T</strain>
    </source>
</reference>
<reference evidence="4 5" key="1">
    <citation type="submission" date="2020-05" db="EMBL/GenBank/DDBJ databases">
        <title>Genome Sequencing of Type Strains.</title>
        <authorList>
            <person name="Lemaire J.F."/>
            <person name="Inderbitzin P."/>
            <person name="Gregorio O.A."/>
            <person name="Collins S.B."/>
            <person name="Wespe N."/>
            <person name="Knight-Connoni V."/>
        </authorList>
    </citation>
    <scope>NUCLEOTIDE SEQUENCE [LARGE SCALE GENOMIC DNA]</scope>
    <source>
        <strain evidence="4 5">DSM 20512</strain>
    </source>
</reference>
<organism evidence="4 5">
    <name type="scientific">Curtobacterium citreum</name>
    <dbReference type="NCBI Taxonomy" id="2036"/>
    <lineage>
        <taxon>Bacteria</taxon>
        <taxon>Bacillati</taxon>
        <taxon>Actinomycetota</taxon>
        <taxon>Actinomycetes</taxon>
        <taxon>Micrococcales</taxon>
        <taxon>Microbacteriaceae</taxon>
        <taxon>Curtobacterium</taxon>
    </lineage>
</organism>
<feature type="transmembrane region" description="Helical" evidence="2">
    <location>
        <begin position="38"/>
        <end position="61"/>
    </location>
</feature>
<keyword evidence="2" id="KW-1133">Transmembrane helix</keyword>
<dbReference type="EMBL" id="JANVAD010000005">
    <property type="protein sequence ID" value="MCS6523011.1"/>
    <property type="molecule type" value="Genomic_DNA"/>
</dbReference>
<evidence type="ECO:0000313" key="4">
    <source>
        <dbReference type="EMBL" id="NUU27265.1"/>
    </source>
</evidence>
<dbReference type="GeneID" id="95322784"/>
<dbReference type="RefSeq" id="WP_058741858.1">
    <property type="nucleotide sequence ID" value="NZ_BAAAWP010000001.1"/>
</dbReference>
<gene>
    <name evidence="4" type="ORF">HP467_03950</name>
    <name evidence="3" type="ORF">NYQ28_10590</name>
</gene>
<keyword evidence="2" id="KW-0472">Membrane</keyword>
<name>A0A850DRY2_9MICO</name>
<dbReference type="EMBL" id="JABMCG010000086">
    <property type="protein sequence ID" value="NUU27265.1"/>
    <property type="molecule type" value="Genomic_DNA"/>
</dbReference>
<feature type="region of interest" description="Disordered" evidence="1">
    <location>
        <begin position="64"/>
        <end position="88"/>
    </location>
</feature>
<dbReference type="Proteomes" id="UP001652264">
    <property type="component" value="Unassembled WGS sequence"/>
</dbReference>
<keyword evidence="2" id="KW-0812">Transmembrane</keyword>
<evidence type="ECO:0000313" key="5">
    <source>
        <dbReference type="Proteomes" id="UP000539146"/>
    </source>
</evidence>
<accession>A0A850DRY2</accession>
<feature type="transmembrane region" description="Helical" evidence="2">
    <location>
        <begin position="12"/>
        <end position="32"/>
    </location>
</feature>
<sequence length="88" mass="9550">MNAPSRRDRLRPAELLVISAIVAVFIGLVVLFSTREFVLALVFLGIAFIVVVVVLAMLQLASSSDQDDNDMLGGHKAPGERVEGDDFH</sequence>
<evidence type="ECO:0000313" key="3">
    <source>
        <dbReference type="EMBL" id="MCS6523011.1"/>
    </source>
</evidence>